<dbReference type="Pfam" id="PF00498">
    <property type="entry name" value="FHA"/>
    <property type="match status" value="1"/>
</dbReference>
<dbReference type="SMART" id="SM00240">
    <property type="entry name" value="FHA"/>
    <property type="match status" value="1"/>
</dbReference>
<sequence>MHTLEEGQKFERYRIIRPSGNGATGVSYEVEDTRQQRTVLLKIIHPWTLLPDAARRQFFREMQAISGLKHPQLAPILNYGEWHGQLFVSRIYAEYGSLLNEYGRNRFRPPLLVEDAVTYATQIANTLTNIHHLGYIHGSLTFSNLLINQEPTPSQLDTLLIADAALATFVRRMGQSPVAFFPMSAAPEQFEGQTTPASDQYALAVLLYFWLAGRPPFLGTHEEIRNQKSQGIIPSLLPFNANVTYGLENIIRRALSANPGHRFANVNTFVQALRRVLEVDAMRSPKQDAIILTTATQRPTEPDTEPVRRIEPDAPQPHPEPKLPPTPRPEPNSEPLPEGPIPTTPDPLPSGPLPLEPDIAQPIPDATPFAPPEIEPVKPTRPEPSPKKENLTDTEPLPAVKLPPLPANDTYLVITPPITHEPITYPLTSPETSLGHAGSSDILLDQDDSTSRHHALIRMENSQHRIYDCNSASGVIVNGQKLVPEQGQQLDNGDKILIGNYVLIFYSSQPVSYNAQQKEHVLS</sequence>
<evidence type="ECO:0000259" key="8">
    <source>
        <dbReference type="PROSITE" id="PS50011"/>
    </source>
</evidence>
<reference evidence="10" key="1">
    <citation type="submission" date="2018-12" db="EMBL/GenBank/DDBJ databases">
        <title>Tengunoibacter tsumagoiensis gen. nov., sp. nov., Dictyobacter kobayashii sp. nov., D. alpinus sp. nov., and D. joshuensis sp. nov. and description of Dictyobacteraceae fam. nov. within the order Ktedonobacterales isolated from Tengu-no-mugimeshi.</title>
        <authorList>
            <person name="Wang C.M."/>
            <person name="Zheng Y."/>
            <person name="Sakai Y."/>
            <person name="Toyoda A."/>
            <person name="Minakuchi Y."/>
            <person name="Abe K."/>
            <person name="Yokota A."/>
            <person name="Yabe S."/>
        </authorList>
    </citation>
    <scope>NUCLEOTIDE SEQUENCE [LARGE SCALE GENOMIC DNA]</scope>
    <source>
        <strain evidence="10">Uno11</strain>
    </source>
</reference>
<gene>
    <name evidence="9" type="ORF">KDK_48110</name>
</gene>
<keyword evidence="4" id="KW-0418">Kinase</keyword>
<dbReference type="SUPFAM" id="SSF56112">
    <property type="entry name" value="Protein kinase-like (PK-like)"/>
    <property type="match status" value="1"/>
</dbReference>
<dbReference type="Gene3D" id="2.60.200.20">
    <property type="match status" value="1"/>
</dbReference>
<dbReference type="OrthoDB" id="145830at2"/>
<dbReference type="EC" id="2.7.11.1" evidence="1"/>
<name>A0A402AP94_9CHLR</name>
<keyword evidence="5" id="KW-0067">ATP-binding</keyword>
<evidence type="ECO:0000256" key="2">
    <source>
        <dbReference type="ARBA" id="ARBA00022679"/>
    </source>
</evidence>
<dbReference type="Gene3D" id="3.30.200.20">
    <property type="entry name" value="Phosphorylase Kinase, domain 1"/>
    <property type="match status" value="1"/>
</dbReference>
<feature type="compositionally biased region" description="Basic and acidic residues" evidence="6">
    <location>
        <begin position="375"/>
        <end position="391"/>
    </location>
</feature>
<dbReference type="GO" id="GO:0004674">
    <property type="term" value="F:protein serine/threonine kinase activity"/>
    <property type="evidence" value="ECO:0007669"/>
    <property type="project" value="UniProtKB-EC"/>
</dbReference>
<feature type="domain" description="Protein kinase" evidence="8">
    <location>
        <begin position="13"/>
        <end position="277"/>
    </location>
</feature>
<evidence type="ECO:0000313" key="10">
    <source>
        <dbReference type="Proteomes" id="UP000287188"/>
    </source>
</evidence>
<protein>
    <recommendedName>
        <fullName evidence="1">non-specific serine/threonine protein kinase</fullName>
        <ecNumber evidence="1">2.7.11.1</ecNumber>
    </recommendedName>
</protein>
<dbReference type="GO" id="GO:0005524">
    <property type="term" value="F:ATP binding"/>
    <property type="evidence" value="ECO:0007669"/>
    <property type="project" value="UniProtKB-KW"/>
</dbReference>
<dbReference type="RefSeq" id="WP_126552584.1">
    <property type="nucleotide sequence ID" value="NZ_BIFS01000001.1"/>
</dbReference>
<feature type="domain" description="FHA" evidence="7">
    <location>
        <begin position="432"/>
        <end position="482"/>
    </location>
</feature>
<evidence type="ECO:0000313" key="9">
    <source>
        <dbReference type="EMBL" id="GCE21011.1"/>
    </source>
</evidence>
<dbReference type="PROSITE" id="PS50011">
    <property type="entry name" value="PROTEIN_KINASE_DOM"/>
    <property type="match status" value="1"/>
</dbReference>
<dbReference type="PANTHER" id="PTHR43289">
    <property type="entry name" value="MITOGEN-ACTIVATED PROTEIN KINASE KINASE KINASE 20-RELATED"/>
    <property type="match status" value="1"/>
</dbReference>
<dbReference type="InterPro" id="IPR000719">
    <property type="entry name" value="Prot_kinase_dom"/>
</dbReference>
<evidence type="ECO:0000256" key="4">
    <source>
        <dbReference type="ARBA" id="ARBA00022777"/>
    </source>
</evidence>
<feature type="region of interest" description="Disordered" evidence="6">
    <location>
        <begin position="288"/>
        <end position="403"/>
    </location>
</feature>
<evidence type="ECO:0000256" key="1">
    <source>
        <dbReference type="ARBA" id="ARBA00012513"/>
    </source>
</evidence>
<keyword evidence="2" id="KW-0808">Transferase</keyword>
<dbReference type="EMBL" id="BIFS01000001">
    <property type="protein sequence ID" value="GCE21011.1"/>
    <property type="molecule type" value="Genomic_DNA"/>
</dbReference>
<evidence type="ECO:0000256" key="6">
    <source>
        <dbReference type="SAM" id="MobiDB-lite"/>
    </source>
</evidence>
<dbReference type="AlphaFoldDB" id="A0A402AP94"/>
<dbReference type="InterPro" id="IPR011009">
    <property type="entry name" value="Kinase-like_dom_sf"/>
</dbReference>
<keyword evidence="3" id="KW-0547">Nucleotide-binding</keyword>
<comment type="caution">
    <text evidence="9">The sequence shown here is derived from an EMBL/GenBank/DDBJ whole genome shotgun (WGS) entry which is preliminary data.</text>
</comment>
<organism evidence="9 10">
    <name type="scientific">Dictyobacter kobayashii</name>
    <dbReference type="NCBI Taxonomy" id="2014872"/>
    <lineage>
        <taxon>Bacteria</taxon>
        <taxon>Bacillati</taxon>
        <taxon>Chloroflexota</taxon>
        <taxon>Ktedonobacteria</taxon>
        <taxon>Ktedonobacterales</taxon>
        <taxon>Dictyobacteraceae</taxon>
        <taxon>Dictyobacter</taxon>
    </lineage>
</organism>
<evidence type="ECO:0000256" key="5">
    <source>
        <dbReference type="ARBA" id="ARBA00022840"/>
    </source>
</evidence>
<keyword evidence="10" id="KW-1185">Reference proteome</keyword>
<dbReference type="Proteomes" id="UP000287188">
    <property type="component" value="Unassembled WGS sequence"/>
</dbReference>
<evidence type="ECO:0000256" key="3">
    <source>
        <dbReference type="ARBA" id="ARBA00022741"/>
    </source>
</evidence>
<dbReference type="SUPFAM" id="SSF49879">
    <property type="entry name" value="SMAD/FHA domain"/>
    <property type="match status" value="1"/>
</dbReference>
<feature type="compositionally biased region" description="Pro residues" evidence="6">
    <location>
        <begin position="314"/>
        <end position="355"/>
    </location>
</feature>
<dbReference type="Pfam" id="PF00069">
    <property type="entry name" value="Pkinase"/>
    <property type="match status" value="1"/>
</dbReference>
<proteinExistence type="predicted"/>
<dbReference type="CDD" id="cd00060">
    <property type="entry name" value="FHA"/>
    <property type="match status" value="1"/>
</dbReference>
<dbReference type="PANTHER" id="PTHR43289:SF6">
    <property type="entry name" value="SERINE_THREONINE-PROTEIN KINASE NEKL-3"/>
    <property type="match status" value="1"/>
</dbReference>
<dbReference type="InterPro" id="IPR000253">
    <property type="entry name" value="FHA_dom"/>
</dbReference>
<dbReference type="InterPro" id="IPR008984">
    <property type="entry name" value="SMAD_FHA_dom_sf"/>
</dbReference>
<dbReference type="Gene3D" id="1.10.510.10">
    <property type="entry name" value="Transferase(Phosphotransferase) domain 1"/>
    <property type="match status" value="1"/>
</dbReference>
<dbReference type="CDD" id="cd14014">
    <property type="entry name" value="STKc_PknB_like"/>
    <property type="match status" value="1"/>
</dbReference>
<accession>A0A402AP94</accession>
<dbReference type="PROSITE" id="PS50006">
    <property type="entry name" value="FHA_DOMAIN"/>
    <property type="match status" value="1"/>
</dbReference>
<evidence type="ECO:0000259" key="7">
    <source>
        <dbReference type="PROSITE" id="PS50006"/>
    </source>
</evidence>